<comment type="caution">
    <text evidence="8">The sequence shown here is derived from an EMBL/GenBank/DDBJ whole genome shotgun (WGS) entry which is preliminary data.</text>
</comment>
<keyword evidence="9" id="KW-1185">Reference proteome</keyword>
<dbReference type="PANTHER" id="PTHR35007:SF4">
    <property type="entry name" value="CONSERVED TRANSMEMBRANE PROTEIN-RELATED"/>
    <property type="match status" value="1"/>
</dbReference>
<dbReference type="Proteomes" id="UP000653231">
    <property type="component" value="Unassembled WGS sequence"/>
</dbReference>
<proteinExistence type="predicted"/>
<dbReference type="InterPro" id="IPR018076">
    <property type="entry name" value="T2SS_GspF_dom"/>
</dbReference>
<feature type="transmembrane region" description="Helical" evidence="6">
    <location>
        <begin position="214"/>
        <end position="233"/>
    </location>
</feature>
<dbReference type="SUPFAM" id="SSF53067">
    <property type="entry name" value="Actin-like ATPase domain"/>
    <property type="match status" value="1"/>
</dbReference>
<dbReference type="RefSeq" id="WP_191051007.1">
    <property type="nucleotide sequence ID" value="NZ_JACXRZ010000005.1"/>
</dbReference>
<feature type="transmembrane region" description="Helical" evidence="6">
    <location>
        <begin position="6"/>
        <end position="25"/>
    </location>
</feature>
<dbReference type="PANTHER" id="PTHR35007">
    <property type="entry name" value="INTEGRAL MEMBRANE PROTEIN-RELATED"/>
    <property type="match status" value="1"/>
</dbReference>
<dbReference type="Pfam" id="PF00482">
    <property type="entry name" value="T2SSF"/>
    <property type="match status" value="1"/>
</dbReference>
<organism evidence="8 9">
    <name type="scientific">Microbispora bryophytorum subsp. camponoti</name>
    <dbReference type="NCBI Taxonomy" id="1677852"/>
    <lineage>
        <taxon>Bacteria</taxon>
        <taxon>Bacillati</taxon>
        <taxon>Actinomycetota</taxon>
        <taxon>Actinomycetes</taxon>
        <taxon>Streptosporangiales</taxon>
        <taxon>Streptosporangiaceae</taxon>
        <taxon>Microbispora</taxon>
    </lineage>
</organism>
<dbReference type="EMBL" id="JACXRZ010000005">
    <property type="protein sequence ID" value="MBD3143298.1"/>
    <property type="molecule type" value="Genomic_DNA"/>
</dbReference>
<dbReference type="InterPro" id="IPR043129">
    <property type="entry name" value="ATPase_NBD"/>
</dbReference>
<evidence type="ECO:0000256" key="5">
    <source>
        <dbReference type="ARBA" id="ARBA00023136"/>
    </source>
</evidence>
<evidence type="ECO:0000256" key="3">
    <source>
        <dbReference type="ARBA" id="ARBA00022692"/>
    </source>
</evidence>
<keyword evidence="3 6" id="KW-0812">Transmembrane</keyword>
<evidence type="ECO:0000256" key="2">
    <source>
        <dbReference type="ARBA" id="ARBA00022475"/>
    </source>
</evidence>
<gene>
    <name evidence="8" type="ORF">IEQ31_08905</name>
</gene>
<reference evidence="8 9" key="1">
    <citation type="submission" date="2020-09" db="EMBL/GenBank/DDBJ databases">
        <title>Actinomycete isolated from the Camponotus japonicus Mayr.</title>
        <authorList>
            <person name="Gong X."/>
        </authorList>
    </citation>
    <scope>NUCLEOTIDE SEQUENCE [LARGE SCALE GENOMIC DNA]</scope>
    <source>
        <strain evidence="8 9">2C-HV3</strain>
    </source>
</reference>
<sequence>MTLPGGPVAGLVAMLAAALAGWMWAGPDAGTTRLASLTRNRRSKEARRSLVVLARRPRPGATAAAWRAASVELCQSLAAELSAGRTPGDALARAVSSVSPPDPAALAPVVAAARDGGDVAAALMKAAPARGGEGLVRLAACWRVSVAVGGGLIAVVERVCASLREAQAHREDVAAQLSGPRATARMLAGLPVLGLLMAAGLGMDPLAFLFGDPAGFVCLVVGLALDAAGVWWTHRLVTRAEELTVPRSGGAVIDPDGRRRGETPPTVLLRLSCCRRLPY</sequence>
<keyword evidence="2" id="KW-1003">Cell membrane</keyword>
<feature type="transmembrane region" description="Helical" evidence="6">
    <location>
        <begin position="187"/>
        <end position="208"/>
    </location>
</feature>
<evidence type="ECO:0000259" key="7">
    <source>
        <dbReference type="Pfam" id="PF00482"/>
    </source>
</evidence>
<comment type="subcellular location">
    <subcellularLocation>
        <location evidence="1">Cell membrane</location>
        <topology evidence="1">Multi-pass membrane protein</topology>
    </subcellularLocation>
</comment>
<feature type="domain" description="Type II secretion system protein GspF" evidence="7">
    <location>
        <begin position="74"/>
        <end position="197"/>
    </location>
</feature>
<keyword evidence="4 6" id="KW-1133">Transmembrane helix</keyword>
<evidence type="ECO:0000313" key="8">
    <source>
        <dbReference type="EMBL" id="MBD3143298.1"/>
    </source>
</evidence>
<keyword evidence="5 6" id="KW-0472">Membrane</keyword>
<evidence type="ECO:0000256" key="4">
    <source>
        <dbReference type="ARBA" id="ARBA00022989"/>
    </source>
</evidence>
<evidence type="ECO:0000256" key="1">
    <source>
        <dbReference type="ARBA" id="ARBA00004651"/>
    </source>
</evidence>
<evidence type="ECO:0000313" key="9">
    <source>
        <dbReference type="Proteomes" id="UP000653231"/>
    </source>
</evidence>
<name>A0ABR8KX26_9ACTN</name>
<protein>
    <submittedName>
        <fullName evidence="8">Type II secretion system F family protein</fullName>
    </submittedName>
</protein>
<evidence type="ECO:0000256" key="6">
    <source>
        <dbReference type="SAM" id="Phobius"/>
    </source>
</evidence>
<accession>A0ABR8KX26</accession>